<dbReference type="Pfam" id="PF00107">
    <property type="entry name" value="ADH_zinc_N"/>
    <property type="match status" value="1"/>
</dbReference>
<evidence type="ECO:0000259" key="5">
    <source>
        <dbReference type="Pfam" id="PF00107"/>
    </source>
</evidence>
<dbReference type="Pfam" id="PF08240">
    <property type="entry name" value="ADH_N"/>
    <property type="match status" value="1"/>
</dbReference>
<comment type="similarity">
    <text evidence="4">Belongs to the zinc-containing alcohol dehydrogenase family.</text>
</comment>
<feature type="domain" description="Alcohol dehydrogenase-like N-terminal" evidence="6">
    <location>
        <begin position="26"/>
        <end position="136"/>
    </location>
</feature>
<dbReference type="InterPro" id="IPR002328">
    <property type="entry name" value="ADH_Zn_CS"/>
</dbReference>
<keyword evidence="1 4" id="KW-0479">Metal-binding</keyword>
<gene>
    <name evidence="8" type="primary">LOC100204180</name>
</gene>
<evidence type="ECO:0000313" key="7">
    <source>
        <dbReference type="Proteomes" id="UP001652625"/>
    </source>
</evidence>
<dbReference type="GeneID" id="100204180"/>
<keyword evidence="7" id="KW-1185">Reference proteome</keyword>
<dbReference type="InterPro" id="IPR013149">
    <property type="entry name" value="ADH-like_C"/>
</dbReference>
<evidence type="ECO:0000256" key="3">
    <source>
        <dbReference type="ARBA" id="ARBA00023002"/>
    </source>
</evidence>
<dbReference type="PANTHER" id="PTHR43401:SF2">
    <property type="entry name" value="L-THREONINE 3-DEHYDROGENASE"/>
    <property type="match status" value="1"/>
</dbReference>
<dbReference type="Gene3D" id="3.40.50.720">
    <property type="entry name" value="NAD(P)-binding Rossmann-like Domain"/>
    <property type="match status" value="1"/>
</dbReference>
<evidence type="ECO:0000256" key="1">
    <source>
        <dbReference type="ARBA" id="ARBA00022723"/>
    </source>
</evidence>
<dbReference type="Gene3D" id="3.90.180.10">
    <property type="entry name" value="Medium-chain alcohol dehydrogenases, catalytic domain"/>
    <property type="match status" value="1"/>
</dbReference>
<name>A0ABM4CJU6_HYDVU</name>
<dbReference type="SUPFAM" id="SSF50129">
    <property type="entry name" value="GroES-like"/>
    <property type="match status" value="1"/>
</dbReference>
<comment type="cofactor">
    <cofactor evidence="4">
        <name>Zn(2+)</name>
        <dbReference type="ChEBI" id="CHEBI:29105"/>
    </cofactor>
</comment>
<sequence length="356" mass="39471">MNNSVQLFEKVLSLVTKPIPKITHHKDVLVKVLYSGICGTDLNIIAGEFPASNNALTLGHEFCGIVQNIGEEVSAVKVGDKIVVNPYSQCNICHYCTRRQPNYCINGGIETSVGFGKNGGWANYCKVPEALVHKIPVTMTLQKAVFIEPFSCIMRGWSNLGEIKADDKILVCGAGIIGMLWSSLLHFKGHRDVAVSELSEKKRLKMVELNLGFKVVHPDNLDSLYKESQRSKNNQWGFDIIIDCTGAPGAIEQSFKWLRHGSTLLLFGCCAKKSAISLSPFDIYSKELKLVGSYANPFTFPEAIAVVRDMEKYLDYEKLGVKTYDLQNYLVALEDLKKGDVSKAVFDAHESAELLK</sequence>
<feature type="domain" description="Alcohol dehydrogenase-like C-terminal" evidence="5">
    <location>
        <begin position="177"/>
        <end position="305"/>
    </location>
</feature>
<dbReference type="PANTHER" id="PTHR43401">
    <property type="entry name" value="L-THREONINE 3-DEHYDROGENASE"/>
    <property type="match status" value="1"/>
</dbReference>
<dbReference type="SUPFAM" id="SSF51735">
    <property type="entry name" value="NAD(P)-binding Rossmann-fold domains"/>
    <property type="match status" value="1"/>
</dbReference>
<dbReference type="InterPro" id="IPR036291">
    <property type="entry name" value="NAD(P)-bd_dom_sf"/>
</dbReference>
<protein>
    <submittedName>
        <fullName evidence="8">Uncharacterized protein LOC100204180 isoform X2</fullName>
    </submittedName>
</protein>
<keyword evidence="2 4" id="KW-0862">Zinc</keyword>
<dbReference type="Proteomes" id="UP001652625">
    <property type="component" value="Chromosome 09"/>
</dbReference>
<proteinExistence type="inferred from homology"/>
<evidence type="ECO:0000313" key="8">
    <source>
        <dbReference type="RefSeq" id="XP_065662042.1"/>
    </source>
</evidence>
<evidence type="ECO:0000259" key="6">
    <source>
        <dbReference type="Pfam" id="PF08240"/>
    </source>
</evidence>
<keyword evidence="3" id="KW-0560">Oxidoreductase</keyword>
<dbReference type="InterPro" id="IPR011032">
    <property type="entry name" value="GroES-like_sf"/>
</dbReference>
<dbReference type="RefSeq" id="XP_065662042.1">
    <property type="nucleotide sequence ID" value="XM_065805970.1"/>
</dbReference>
<evidence type="ECO:0000256" key="4">
    <source>
        <dbReference type="RuleBase" id="RU361277"/>
    </source>
</evidence>
<dbReference type="PROSITE" id="PS00059">
    <property type="entry name" value="ADH_ZINC"/>
    <property type="match status" value="1"/>
</dbReference>
<accession>A0ABM4CJU6</accession>
<organism evidence="7 8">
    <name type="scientific">Hydra vulgaris</name>
    <name type="common">Hydra</name>
    <name type="synonym">Hydra attenuata</name>
    <dbReference type="NCBI Taxonomy" id="6087"/>
    <lineage>
        <taxon>Eukaryota</taxon>
        <taxon>Metazoa</taxon>
        <taxon>Cnidaria</taxon>
        <taxon>Hydrozoa</taxon>
        <taxon>Hydroidolina</taxon>
        <taxon>Anthoathecata</taxon>
        <taxon>Aplanulata</taxon>
        <taxon>Hydridae</taxon>
        <taxon>Hydra</taxon>
    </lineage>
</organism>
<dbReference type="InterPro" id="IPR050129">
    <property type="entry name" value="Zn_alcohol_dh"/>
</dbReference>
<evidence type="ECO:0000256" key="2">
    <source>
        <dbReference type="ARBA" id="ARBA00022833"/>
    </source>
</evidence>
<dbReference type="InterPro" id="IPR013154">
    <property type="entry name" value="ADH-like_N"/>
</dbReference>
<reference evidence="8" key="1">
    <citation type="submission" date="2025-08" db="UniProtKB">
        <authorList>
            <consortium name="RefSeq"/>
        </authorList>
    </citation>
    <scope>IDENTIFICATION</scope>
</reference>